<dbReference type="EMBL" id="CP070969">
    <property type="protein sequence ID" value="QSF42668.1"/>
    <property type="molecule type" value="Genomic_DNA"/>
</dbReference>
<name>A0ABX7L4E8_9BACL</name>
<accession>A0ABX7L4E8</accession>
<organism evidence="2 3">
    <name type="scientific">Paenibacillus tianjinensis</name>
    <dbReference type="NCBI Taxonomy" id="2810347"/>
    <lineage>
        <taxon>Bacteria</taxon>
        <taxon>Bacillati</taxon>
        <taxon>Bacillota</taxon>
        <taxon>Bacilli</taxon>
        <taxon>Bacillales</taxon>
        <taxon>Paenibacillaceae</taxon>
        <taxon>Paenibacillus</taxon>
    </lineage>
</organism>
<keyword evidence="1" id="KW-1133">Transmembrane helix</keyword>
<evidence type="ECO:0000256" key="1">
    <source>
        <dbReference type="SAM" id="Phobius"/>
    </source>
</evidence>
<keyword evidence="1" id="KW-0472">Membrane</keyword>
<dbReference type="NCBIfam" id="TIGR01167">
    <property type="entry name" value="LPXTG_anchor"/>
    <property type="match status" value="1"/>
</dbReference>
<reference evidence="2 3" key="1">
    <citation type="submission" date="2021-02" db="EMBL/GenBank/DDBJ databases">
        <title>Paenibacillus tianjinensis sp. nov.</title>
        <authorList>
            <person name="Liu H."/>
        </authorList>
    </citation>
    <scope>NUCLEOTIDE SEQUENCE [LARGE SCALE GENOMIC DNA]</scope>
    <source>
        <strain evidence="2 3">TB2019</strain>
    </source>
</reference>
<gene>
    <name evidence="2" type="ORF">JRJ22_15230</name>
</gene>
<protein>
    <submittedName>
        <fullName evidence="2">LPXTG cell wall anchor domain-containing protein</fullName>
    </submittedName>
</protein>
<keyword evidence="3" id="KW-1185">Reference proteome</keyword>
<dbReference type="Proteomes" id="UP000663452">
    <property type="component" value="Chromosome"/>
</dbReference>
<proteinExistence type="predicted"/>
<feature type="transmembrane region" description="Helical" evidence="1">
    <location>
        <begin position="14"/>
        <end position="33"/>
    </location>
</feature>
<dbReference type="RefSeq" id="WP_206100357.1">
    <property type="nucleotide sequence ID" value="NZ_CP070969.1"/>
</dbReference>
<evidence type="ECO:0000313" key="3">
    <source>
        <dbReference type="Proteomes" id="UP000663452"/>
    </source>
</evidence>
<keyword evidence="1" id="KW-0812">Transmembrane</keyword>
<evidence type="ECO:0000313" key="2">
    <source>
        <dbReference type="EMBL" id="QSF42668.1"/>
    </source>
</evidence>
<sequence length="39" mass="4608">MDDMIHMTEGEKLLHYWPLWLGIIVVVVLGSILSKRKER</sequence>